<sequence length="390" mass="43052">MTFTIKVAVNDNDLTYAGAHYESGTPKTIMVGGELEPKLGPNGGTGSRVVTLQPDEIAEGEGKIRAYARDSTGNEVEKTITVYLREKSASTSSVVPSTSSSFSSTTGTPTSTRAPIEGKQEAGDPSKFKNPFSGIRVEGMLSEGAKARMEVTLDKLKGIGSGEGLETVEVKTPYGKDVKVIQKDEKVEAKKGSSLWFKLKYYGGKMLDKVIDSASGALDKLVEKFMPSPVGLCKDYVKAYKDSQLFQGDEATQRTMEDLHVSKEGAESYNEMSGIEDRQLASSPYKNLVPSTPLTKPFEFTFGALEKGFKHTLANNYKWEFEKTAKTAMKYKKAGMKYEDIVDLTIRDVEEETSFSRQVQAMNAQSKGKYQSQRERLKFYLKKLHEEGKI</sequence>
<feature type="compositionally biased region" description="Basic and acidic residues" evidence="1">
    <location>
        <begin position="116"/>
        <end position="127"/>
    </location>
</feature>
<comment type="caution">
    <text evidence="2">The sequence shown here is derived from an EMBL/GenBank/DDBJ whole genome shotgun (WGS) entry which is preliminary data.</text>
</comment>
<keyword evidence="3" id="KW-1185">Reference proteome</keyword>
<feature type="region of interest" description="Disordered" evidence="1">
    <location>
        <begin position="87"/>
        <end position="130"/>
    </location>
</feature>
<reference evidence="2 3" key="1">
    <citation type="submission" date="2015-10" db="EMBL/GenBank/DDBJ databases">
        <title>Draft genome sequence of Thermococcus celericrescens strain DSM 17994.</title>
        <authorList>
            <person name="Hong S.-J."/>
            <person name="Park C.-E."/>
            <person name="Shin J.-H."/>
        </authorList>
    </citation>
    <scope>NUCLEOTIDE SEQUENCE [LARGE SCALE GENOMIC DNA]</scope>
    <source>
        <strain evidence="2 3">DSM 17994</strain>
    </source>
</reference>
<name>A0A100XWN2_9EURY</name>
<protein>
    <submittedName>
        <fullName evidence="2">Uncharacterized protein</fullName>
    </submittedName>
</protein>
<gene>
    <name evidence="2" type="ORF">APY94_09355</name>
</gene>
<dbReference type="Proteomes" id="UP000053462">
    <property type="component" value="Unassembled WGS sequence"/>
</dbReference>
<evidence type="ECO:0000313" key="3">
    <source>
        <dbReference type="Proteomes" id="UP000053462"/>
    </source>
</evidence>
<feature type="compositionally biased region" description="Low complexity" evidence="1">
    <location>
        <begin position="89"/>
        <end position="112"/>
    </location>
</feature>
<evidence type="ECO:0000313" key="2">
    <source>
        <dbReference type="EMBL" id="KUH32570.1"/>
    </source>
</evidence>
<organism evidence="2 3">
    <name type="scientific">Thermococcus celericrescens</name>
    <dbReference type="NCBI Taxonomy" id="227598"/>
    <lineage>
        <taxon>Archaea</taxon>
        <taxon>Methanobacteriati</taxon>
        <taxon>Methanobacteriota</taxon>
        <taxon>Thermococci</taxon>
        <taxon>Thermococcales</taxon>
        <taxon>Thermococcaceae</taxon>
        <taxon>Thermococcus</taxon>
    </lineage>
</organism>
<dbReference type="EMBL" id="LLYW01000033">
    <property type="protein sequence ID" value="KUH32570.1"/>
    <property type="molecule type" value="Genomic_DNA"/>
</dbReference>
<accession>A0A100XWN2</accession>
<proteinExistence type="predicted"/>
<dbReference type="STRING" id="227598.APY94_09355"/>
<evidence type="ECO:0000256" key="1">
    <source>
        <dbReference type="SAM" id="MobiDB-lite"/>
    </source>
</evidence>
<dbReference type="AlphaFoldDB" id="A0A100XWN2"/>